<dbReference type="GO" id="GO:0016020">
    <property type="term" value="C:membrane"/>
    <property type="evidence" value="ECO:0007669"/>
    <property type="project" value="GOC"/>
</dbReference>
<name>A0A1G9S5T9_9BACT</name>
<dbReference type="GO" id="GO:0050479">
    <property type="term" value="F:glyceryl-ether monooxygenase activity"/>
    <property type="evidence" value="ECO:0007669"/>
    <property type="project" value="TreeGrafter"/>
</dbReference>
<evidence type="ECO:0000256" key="7">
    <source>
        <dbReference type="SAM" id="MobiDB-lite"/>
    </source>
</evidence>
<keyword evidence="11" id="KW-1185">Reference proteome</keyword>
<dbReference type="PANTHER" id="PTHR21624">
    <property type="entry name" value="STEROL DESATURASE-RELATED PROTEIN"/>
    <property type="match status" value="1"/>
</dbReference>
<feature type="transmembrane region" description="Helical" evidence="8">
    <location>
        <begin position="43"/>
        <end position="70"/>
    </location>
</feature>
<dbReference type="AlphaFoldDB" id="A0A1G9S5T9"/>
<evidence type="ECO:0000313" key="11">
    <source>
        <dbReference type="Proteomes" id="UP000198510"/>
    </source>
</evidence>
<evidence type="ECO:0000256" key="1">
    <source>
        <dbReference type="ARBA" id="ARBA00004127"/>
    </source>
</evidence>
<dbReference type="STRING" id="1075417.SAMN05421823_11237"/>
<comment type="subcellular location">
    <subcellularLocation>
        <location evidence="1">Endomembrane system</location>
        <topology evidence="1">Multi-pass membrane protein</topology>
    </subcellularLocation>
</comment>
<feature type="transmembrane region" description="Helical" evidence="8">
    <location>
        <begin position="139"/>
        <end position="168"/>
    </location>
</feature>
<evidence type="ECO:0000256" key="5">
    <source>
        <dbReference type="ARBA" id="ARBA00023098"/>
    </source>
</evidence>
<dbReference type="GO" id="GO:0005506">
    <property type="term" value="F:iron ion binding"/>
    <property type="evidence" value="ECO:0007669"/>
    <property type="project" value="InterPro"/>
</dbReference>
<evidence type="ECO:0000256" key="4">
    <source>
        <dbReference type="ARBA" id="ARBA00023002"/>
    </source>
</evidence>
<evidence type="ECO:0000256" key="3">
    <source>
        <dbReference type="ARBA" id="ARBA00022989"/>
    </source>
</evidence>
<dbReference type="Proteomes" id="UP000198510">
    <property type="component" value="Unassembled WGS sequence"/>
</dbReference>
<accession>A0A1G9S5T9</accession>
<gene>
    <name evidence="10" type="ORF">SAMN05421823_11237</name>
</gene>
<sequence length="302" mass="35835">MPNPFTLDPVIGYAVPFFLFFMGLEMVILYLEGREGYHRQDAPASIAMGLGSVVINLVMKTGAYLAFSWLYTFRLFELGYTWWSWVLLFFADDFTFYWHHRSCHEIRLFWAGHVNHHSSQHYNLAVALRQSWGELLHKYLWWLWLPLVGFLPLMILTVMSISLIYQFFLHTEVVRRLGPLEWFFNTPSHHRAHHASNLRYLDRNHGGMLIIWDRLFGTFEPEDPRELPVYGLTTNIHTYHPLHIATHAYRELWHDLKRSRGWRDRIRYALMPPGWSPDRSTLTARQMRQQANPSPPKPVSSR</sequence>
<dbReference type="GO" id="GO:0008610">
    <property type="term" value="P:lipid biosynthetic process"/>
    <property type="evidence" value="ECO:0007669"/>
    <property type="project" value="InterPro"/>
</dbReference>
<feature type="transmembrane region" description="Helical" evidence="8">
    <location>
        <begin position="82"/>
        <end position="99"/>
    </location>
</feature>
<keyword evidence="4" id="KW-0560">Oxidoreductase</keyword>
<protein>
    <submittedName>
        <fullName evidence="10">Sterol desaturase/sphingolipid hydroxylase, fatty acid hydroxylase superfamily</fullName>
    </submittedName>
</protein>
<dbReference type="RefSeq" id="WP_089687028.1">
    <property type="nucleotide sequence ID" value="NZ_FNFO01000012.1"/>
</dbReference>
<keyword evidence="5" id="KW-0443">Lipid metabolism</keyword>
<dbReference type="EMBL" id="FNFO01000012">
    <property type="protein sequence ID" value="SDM30761.1"/>
    <property type="molecule type" value="Genomic_DNA"/>
</dbReference>
<dbReference type="InterPro" id="IPR051689">
    <property type="entry name" value="Sterol_desaturase/TMEM195"/>
</dbReference>
<evidence type="ECO:0000256" key="6">
    <source>
        <dbReference type="ARBA" id="ARBA00023136"/>
    </source>
</evidence>
<keyword evidence="3 8" id="KW-1133">Transmembrane helix</keyword>
<dbReference type="InterPro" id="IPR006694">
    <property type="entry name" value="Fatty_acid_hydroxylase"/>
</dbReference>
<dbReference type="GO" id="GO:0006643">
    <property type="term" value="P:membrane lipid metabolic process"/>
    <property type="evidence" value="ECO:0007669"/>
    <property type="project" value="TreeGrafter"/>
</dbReference>
<feature type="region of interest" description="Disordered" evidence="7">
    <location>
        <begin position="277"/>
        <end position="302"/>
    </location>
</feature>
<evidence type="ECO:0000256" key="2">
    <source>
        <dbReference type="ARBA" id="ARBA00022692"/>
    </source>
</evidence>
<keyword evidence="6 8" id="KW-0472">Membrane</keyword>
<dbReference type="PANTHER" id="PTHR21624:SF1">
    <property type="entry name" value="ALKYLGLYCEROL MONOOXYGENASE"/>
    <property type="match status" value="1"/>
</dbReference>
<dbReference type="OrthoDB" id="9770329at2"/>
<feature type="compositionally biased region" description="Polar residues" evidence="7">
    <location>
        <begin position="278"/>
        <end position="292"/>
    </location>
</feature>
<feature type="transmembrane region" description="Helical" evidence="8">
    <location>
        <begin position="12"/>
        <end position="31"/>
    </location>
</feature>
<reference evidence="10 11" key="1">
    <citation type="submission" date="2016-10" db="EMBL/GenBank/DDBJ databases">
        <authorList>
            <person name="de Groot N.N."/>
        </authorList>
    </citation>
    <scope>NUCLEOTIDE SEQUENCE [LARGE SCALE GENOMIC DNA]</scope>
    <source>
        <strain evidence="10 11">DSM 25186</strain>
    </source>
</reference>
<evidence type="ECO:0000259" key="9">
    <source>
        <dbReference type="Pfam" id="PF04116"/>
    </source>
</evidence>
<dbReference type="Pfam" id="PF04116">
    <property type="entry name" value="FA_hydroxylase"/>
    <property type="match status" value="1"/>
</dbReference>
<keyword evidence="2 8" id="KW-0812">Transmembrane</keyword>
<feature type="domain" description="Fatty acid hydroxylase" evidence="9">
    <location>
        <begin position="85"/>
        <end position="218"/>
    </location>
</feature>
<organism evidence="10 11">
    <name type="scientific">Catalinimonas alkaloidigena</name>
    <dbReference type="NCBI Taxonomy" id="1075417"/>
    <lineage>
        <taxon>Bacteria</taxon>
        <taxon>Pseudomonadati</taxon>
        <taxon>Bacteroidota</taxon>
        <taxon>Cytophagia</taxon>
        <taxon>Cytophagales</taxon>
        <taxon>Catalimonadaceae</taxon>
        <taxon>Catalinimonas</taxon>
    </lineage>
</organism>
<dbReference type="GO" id="GO:0012505">
    <property type="term" value="C:endomembrane system"/>
    <property type="evidence" value="ECO:0007669"/>
    <property type="project" value="UniProtKB-SubCell"/>
</dbReference>
<evidence type="ECO:0000313" key="10">
    <source>
        <dbReference type="EMBL" id="SDM30761.1"/>
    </source>
</evidence>
<evidence type="ECO:0000256" key="8">
    <source>
        <dbReference type="SAM" id="Phobius"/>
    </source>
</evidence>
<feature type="compositionally biased region" description="Pro residues" evidence="7">
    <location>
        <begin position="293"/>
        <end position="302"/>
    </location>
</feature>
<proteinExistence type="predicted"/>